<comment type="caution">
    <text evidence="2">The sequence shown here is derived from an EMBL/GenBank/DDBJ whole genome shotgun (WGS) entry which is preliminary data.</text>
</comment>
<protein>
    <submittedName>
        <fullName evidence="2">Uncharacterized protein</fullName>
    </submittedName>
</protein>
<dbReference type="EMBL" id="JAGEPF010000040">
    <property type="protein sequence ID" value="MBO2464938.1"/>
    <property type="molecule type" value="Genomic_DNA"/>
</dbReference>
<evidence type="ECO:0000313" key="2">
    <source>
        <dbReference type="EMBL" id="MBO2464938.1"/>
    </source>
</evidence>
<name>A0ABS3S7F4_9ACTN</name>
<dbReference type="RefSeq" id="WP_208251802.1">
    <property type="nucleotide sequence ID" value="NZ_JAGEPF010000040.1"/>
</dbReference>
<feature type="compositionally biased region" description="Low complexity" evidence="1">
    <location>
        <begin position="42"/>
        <end position="64"/>
    </location>
</feature>
<evidence type="ECO:0000313" key="3">
    <source>
        <dbReference type="Proteomes" id="UP000680206"/>
    </source>
</evidence>
<reference evidence="2 3" key="1">
    <citation type="submission" date="2021-03" db="EMBL/GenBank/DDBJ databases">
        <title>Actinomadura violae sp. nov., isolated from lichen in Thailand.</title>
        <authorList>
            <person name="Kanchanasin P."/>
            <person name="Saeng-In P."/>
            <person name="Phongsopitanun W."/>
            <person name="Yuki M."/>
            <person name="Kudo T."/>
            <person name="Ohkuma M."/>
            <person name="Tanasupawat S."/>
        </authorList>
    </citation>
    <scope>NUCLEOTIDE SEQUENCE [LARGE SCALE GENOMIC DNA]</scope>
    <source>
        <strain evidence="2 3">LCR2-06</strain>
    </source>
</reference>
<evidence type="ECO:0000256" key="1">
    <source>
        <dbReference type="SAM" id="MobiDB-lite"/>
    </source>
</evidence>
<gene>
    <name evidence="2" type="ORF">J4709_45975</name>
</gene>
<organism evidence="2 3">
    <name type="scientific">Actinomadura violacea</name>
    <dbReference type="NCBI Taxonomy" id="2819934"/>
    <lineage>
        <taxon>Bacteria</taxon>
        <taxon>Bacillati</taxon>
        <taxon>Actinomycetota</taxon>
        <taxon>Actinomycetes</taxon>
        <taxon>Streptosporangiales</taxon>
        <taxon>Thermomonosporaceae</taxon>
        <taxon>Actinomadura</taxon>
    </lineage>
</organism>
<dbReference type="Proteomes" id="UP000680206">
    <property type="component" value="Unassembled WGS sequence"/>
</dbReference>
<feature type="region of interest" description="Disordered" evidence="1">
    <location>
        <begin position="42"/>
        <end position="65"/>
    </location>
</feature>
<accession>A0ABS3S7F4</accession>
<keyword evidence="3" id="KW-1185">Reference proteome</keyword>
<proteinExistence type="predicted"/>
<sequence>MASTQQIKRAVERRRRRTWMLFIAVGLLVVVLLVSLLLGGTGSGDKATPKPTAPAPGTGAPAPGSTVTLPQAGQVIDQKFPVRFPHTPAGAAAAMAAMLSSTWTMDAVSNAQAADVYAQPQIRSVARQAGAPAAAGLRQRVGLPVGGKLPEGAYVSLTPTGVRWKVLGPDRVQVAMMVNVSSAASTQNPPDNWVHTIGSGWVWDSSVRGGDWVFTGDDVDAMVPDIATPGTPQFTKLGWLAIAS</sequence>